<organism evidence="2 3">
    <name type="scientific">Sphingopyxis lindanitolerans</name>
    <dbReference type="NCBI Taxonomy" id="2054227"/>
    <lineage>
        <taxon>Bacteria</taxon>
        <taxon>Pseudomonadati</taxon>
        <taxon>Pseudomonadota</taxon>
        <taxon>Alphaproteobacteria</taxon>
        <taxon>Sphingomonadales</taxon>
        <taxon>Sphingomonadaceae</taxon>
        <taxon>Sphingopyxis</taxon>
    </lineage>
</organism>
<keyword evidence="3" id="KW-1185">Reference proteome</keyword>
<dbReference type="AlphaFoldDB" id="A0A2S8BAJ8"/>
<feature type="chain" id="PRO_5015568075" description="Lipoprotein" evidence="1">
    <location>
        <begin position="22"/>
        <end position="158"/>
    </location>
</feature>
<dbReference type="PROSITE" id="PS51257">
    <property type="entry name" value="PROKAR_LIPOPROTEIN"/>
    <property type="match status" value="1"/>
</dbReference>
<feature type="signal peptide" evidence="1">
    <location>
        <begin position="1"/>
        <end position="21"/>
    </location>
</feature>
<evidence type="ECO:0000256" key="1">
    <source>
        <dbReference type="SAM" id="SignalP"/>
    </source>
</evidence>
<reference evidence="3" key="1">
    <citation type="submission" date="2017-11" db="EMBL/GenBank/DDBJ databases">
        <title>The complete genome sequence of Sphingopyxis pomeranensis sp. nov. strain WS5A3p.</title>
        <authorList>
            <person name="Kaminski M.A."/>
        </authorList>
    </citation>
    <scope>NUCLEOTIDE SEQUENCE [LARGE SCALE GENOMIC DNA]</scope>
    <source>
        <strain evidence="3">WS5A3p</strain>
    </source>
</reference>
<comment type="caution">
    <text evidence="2">The sequence shown here is derived from an EMBL/GenBank/DDBJ whole genome shotgun (WGS) entry which is preliminary data.</text>
</comment>
<evidence type="ECO:0008006" key="4">
    <source>
        <dbReference type="Google" id="ProtNLM"/>
    </source>
</evidence>
<dbReference type="EMBL" id="PHFW01000001">
    <property type="protein sequence ID" value="PQM29377.1"/>
    <property type="molecule type" value="Genomic_DNA"/>
</dbReference>
<protein>
    <recommendedName>
        <fullName evidence="4">Lipoprotein</fullName>
    </recommendedName>
</protein>
<evidence type="ECO:0000313" key="3">
    <source>
        <dbReference type="Proteomes" id="UP000238954"/>
    </source>
</evidence>
<evidence type="ECO:0000313" key="2">
    <source>
        <dbReference type="EMBL" id="PQM29377.1"/>
    </source>
</evidence>
<sequence length="158" mass="16056">MPRLLSISLTLVAAATLTACSASKGEADQGSAKESAAGEAVPAALSGEEGLALAADCSAKLKSVSNLYSTLAAQSSGADAEELAKRASQRDSAATAFAQIAESAAGTIGKTPEQAAQAIRDADAAVQSEFNKRPFEDFATWVTNEVDTKCREALTGKS</sequence>
<gene>
    <name evidence="2" type="ORF">CVO77_00090</name>
</gene>
<accession>A0A2S8BAJ8</accession>
<name>A0A2S8BAJ8_9SPHN</name>
<dbReference type="Proteomes" id="UP000238954">
    <property type="component" value="Chromosome"/>
</dbReference>
<proteinExistence type="predicted"/>
<keyword evidence="1" id="KW-0732">Signal</keyword>